<dbReference type="GO" id="GO:0015793">
    <property type="term" value="P:glycerol transmembrane transport"/>
    <property type="evidence" value="ECO:0007669"/>
    <property type="project" value="TreeGrafter"/>
</dbReference>
<keyword evidence="3 7" id="KW-0813">Transport</keyword>
<evidence type="ECO:0000256" key="6">
    <source>
        <dbReference type="ARBA" id="ARBA00023136"/>
    </source>
</evidence>
<protein>
    <submittedName>
        <fullName evidence="11">Putative hexose carrier protein</fullName>
    </submittedName>
</protein>
<dbReference type="InterPro" id="IPR005829">
    <property type="entry name" value="Sugar_transporter_CS"/>
</dbReference>
<dbReference type="GeneID" id="63700958"/>
<feature type="transmembrane region" description="Helical" evidence="9">
    <location>
        <begin position="341"/>
        <end position="364"/>
    </location>
</feature>
<gene>
    <name evidence="11" type="ORF">EURHEDRAFT_505364</name>
</gene>
<dbReference type="InterPro" id="IPR003663">
    <property type="entry name" value="Sugar/inositol_transpt"/>
</dbReference>
<feature type="transmembrane region" description="Helical" evidence="9">
    <location>
        <begin position="283"/>
        <end position="301"/>
    </location>
</feature>
<dbReference type="InterPro" id="IPR020846">
    <property type="entry name" value="MFS_dom"/>
</dbReference>
<feature type="transmembrane region" description="Helical" evidence="9">
    <location>
        <begin position="435"/>
        <end position="456"/>
    </location>
</feature>
<feature type="transmembrane region" description="Helical" evidence="9">
    <location>
        <begin position="61"/>
        <end position="81"/>
    </location>
</feature>
<dbReference type="OrthoDB" id="6133115at2759"/>
<organism evidence="11 12">
    <name type="scientific">Aspergillus ruber (strain CBS 135680)</name>
    <dbReference type="NCBI Taxonomy" id="1388766"/>
    <lineage>
        <taxon>Eukaryota</taxon>
        <taxon>Fungi</taxon>
        <taxon>Dikarya</taxon>
        <taxon>Ascomycota</taxon>
        <taxon>Pezizomycotina</taxon>
        <taxon>Eurotiomycetes</taxon>
        <taxon>Eurotiomycetidae</taxon>
        <taxon>Eurotiales</taxon>
        <taxon>Aspergillaceae</taxon>
        <taxon>Aspergillus</taxon>
        <taxon>Aspergillus subgen. Aspergillus</taxon>
    </lineage>
</organism>
<evidence type="ECO:0000256" key="5">
    <source>
        <dbReference type="ARBA" id="ARBA00022989"/>
    </source>
</evidence>
<name>A0A017S7S3_ASPRC</name>
<dbReference type="InterPro" id="IPR005828">
    <property type="entry name" value="MFS_sugar_transport-like"/>
</dbReference>
<dbReference type="PROSITE" id="PS50850">
    <property type="entry name" value="MFS"/>
    <property type="match status" value="1"/>
</dbReference>
<dbReference type="NCBIfam" id="TIGR00879">
    <property type="entry name" value="SP"/>
    <property type="match status" value="1"/>
</dbReference>
<evidence type="ECO:0000256" key="4">
    <source>
        <dbReference type="ARBA" id="ARBA00022692"/>
    </source>
</evidence>
<keyword evidence="12" id="KW-1185">Reference proteome</keyword>
<comment type="subcellular location">
    <subcellularLocation>
        <location evidence="1">Membrane</location>
        <topology evidence="1">Multi-pass membrane protein</topology>
    </subcellularLocation>
</comment>
<evidence type="ECO:0000256" key="3">
    <source>
        <dbReference type="ARBA" id="ARBA00022448"/>
    </source>
</evidence>
<reference evidence="12" key="1">
    <citation type="journal article" date="2014" name="Nat. Commun.">
        <title>Genomic adaptations of the halophilic Dead Sea filamentous fungus Eurotium rubrum.</title>
        <authorList>
            <person name="Kis-Papo T."/>
            <person name="Weig A.R."/>
            <person name="Riley R."/>
            <person name="Persoh D."/>
            <person name="Salamov A."/>
            <person name="Sun H."/>
            <person name="Lipzen A."/>
            <person name="Wasser S.P."/>
            <person name="Rambold G."/>
            <person name="Grigoriev I.V."/>
            <person name="Nevo E."/>
        </authorList>
    </citation>
    <scope>NUCLEOTIDE SEQUENCE [LARGE SCALE GENOMIC DNA]</scope>
    <source>
        <strain evidence="12">CBS 135680</strain>
    </source>
</reference>
<feature type="transmembrane region" description="Helical" evidence="9">
    <location>
        <begin position="313"/>
        <end position="334"/>
    </location>
</feature>
<keyword evidence="5 9" id="KW-1133">Transmembrane helix</keyword>
<dbReference type="HOGENOM" id="CLU_001265_30_3_1"/>
<dbReference type="Proteomes" id="UP000019804">
    <property type="component" value="Unassembled WGS sequence"/>
</dbReference>
<evidence type="ECO:0000256" key="1">
    <source>
        <dbReference type="ARBA" id="ARBA00004141"/>
    </source>
</evidence>
<evidence type="ECO:0000256" key="7">
    <source>
        <dbReference type="RuleBase" id="RU003346"/>
    </source>
</evidence>
<feature type="domain" description="Major facilitator superfamily (MFS) profile" evidence="10">
    <location>
        <begin position="18"/>
        <end position="460"/>
    </location>
</feature>
<feature type="transmembrane region" description="Helical" evidence="9">
    <location>
        <begin position="181"/>
        <end position="203"/>
    </location>
</feature>
<accession>A0A017S7S3</accession>
<dbReference type="PRINTS" id="PR00171">
    <property type="entry name" value="SUGRTRNSPORT"/>
</dbReference>
<evidence type="ECO:0000256" key="8">
    <source>
        <dbReference type="SAM" id="MobiDB-lite"/>
    </source>
</evidence>
<dbReference type="InterPro" id="IPR036259">
    <property type="entry name" value="MFS_trans_sf"/>
</dbReference>
<evidence type="ECO:0000313" key="12">
    <source>
        <dbReference type="Proteomes" id="UP000019804"/>
    </source>
</evidence>
<evidence type="ECO:0000259" key="10">
    <source>
        <dbReference type="PROSITE" id="PS50850"/>
    </source>
</evidence>
<keyword evidence="4 9" id="KW-0812">Transmembrane</keyword>
<dbReference type="AlphaFoldDB" id="A0A017S7S3"/>
<dbReference type="FunFam" id="1.20.1250.20:FF:000061">
    <property type="entry name" value="MFS sugar transporter"/>
    <property type="match status" value="1"/>
</dbReference>
<evidence type="ECO:0000256" key="2">
    <source>
        <dbReference type="ARBA" id="ARBA00010992"/>
    </source>
</evidence>
<dbReference type="STRING" id="1388766.A0A017S7S3"/>
<dbReference type="InterPro" id="IPR050360">
    <property type="entry name" value="MFS_Sugar_Transporters"/>
</dbReference>
<keyword evidence="6 9" id="KW-0472">Membrane</keyword>
<dbReference type="GO" id="GO:0005351">
    <property type="term" value="F:carbohydrate:proton symporter activity"/>
    <property type="evidence" value="ECO:0007669"/>
    <property type="project" value="TreeGrafter"/>
</dbReference>
<dbReference type="Gene3D" id="1.20.1250.20">
    <property type="entry name" value="MFS general substrate transporter like domains"/>
    <property type="match status" value="1"/>
</dbReference>
<evidence type="ECO:0000313" key="11">
    <source>
        <dbReference type="EMBL" id="EYE92896.1"/>
    </source>
</evidence>
<dbReference type="SUPFAM" id="SSF103473">
    <property type="entry name" value="MFS general substrate transporter"/>
    <property type="match status" value="1"/>
</dbReference>
<dbReference type="Pfam" id="PF00083">
    <property type="entry name" value="Sugar_tr"/>
    <property type="match status" value="1"/>
</dbReference>
<evidence type="ECO:0000256" key="9">
    <source>
        <dbReference type="SAM" id="Phobius"/>
    </source>
</evidence>
<dbReference type="PANTHER" id="PTHR48022">
    <property type="entry name" value="PLASTIDIC GLUCOSE TRANSPORTER 4"/>
    <property type="match status" value="1"/>
</dbReference>
<dbReference type="PROSITE" id="PS00217">
    <property type="entry name" value="SUGAR_TRANSPORT_2"/>
    <property type="match status" value="1"/>
</dbReference>
<dbReference type="PANTHER" id="PTHR48022:SF69">
    <property type="entry name" value="SUGAR TRANSPORTER"/>
    <property type="match status" value="1"/>
</dbReference>
<sequence>MSVPSYAGLSGPWLTRAITACATMGFLLFGYDQGVMSGIIDARPFGEVFTQVQGDSTIQGVVTAIYELGCLVGALFILGAGDWLGRRYSIMIGAAIMIIGVVLQVSSVKGQVPIAQFCVGRVVTGIGNGMNTSTIPTYQAECSKSHNRGLLICIEGSTVAIGTVISYWVDFGCMYGSDDLTWRFPIAFQCLFGFIIIFGLIFLPESPRWLFARDRYEEGEYVIAALAGQEISHHDVQMQKTLILDSLRVAGQTTSKSTPMSAVFTGGKTQHFRRMLLGSSAQFFQQIGGCNAVIYYLPVLFEQSVGQSHFMSMILGGVNMIVYAIFACSSWFLVERVGRRNLFLIGSIGQCLSMVITFACLISGDPGPAKGAAFGLFAFIATFGATWLPLPWLYPAEISPIKTRAKANALSTCTNWTFNFLIVMVTPIMVRDIKWGTYLFFAVLNGLFVPIIWFFYPETAGRSLEEIDLIFAKGFAEGISYVRAAEELPRLSDKEIERVAAQYGLGADVETPAKGTSESTSQEEQVEKTG</sequence>
<feature type="transmembrane region" description="Helical" evidence="9">
    <location>
        <begin position="407"/>
        <end position="429"/>
    </location>
</feature>
<dbReference type="GO" id="GO:0016020">
    <property type="term" value="C:membrane"/>
    <property type="evidence" value="ECO:0007669"/>
    <property type="project" value="UniProtKB-SubCell"/>
</dbReference>
<feature type="transmembrane region" description="Helical" evidence="9">
    <location>
        <begin position="87"/>
        <end position="105"/>
    </location>
</feature>
<dbReference type="RefSeq" id="XP_040636584.1">
    <property type="nucleotide sequence ID" value="XM_040785834.1"/>
</dbReference>
<feature type="transmembrane region" description="Helical" evidence="9">
    <location>
        <begin position="13"/>
        <end position="31"/>
    </location>
</feature>
<proteinExistence type="inferred from homology"/>
<feature type="transmembrane region" description="Helical" evidence="9">
    <location>
        <begin position="149"/>
        <end position="169"/>
    </location>
</feature>
<feature type="region of interest" description="Disordered" evidence="8">
    <location>
        <begin position="507"/>
        <end position="530"/>
    </location>
</feature>
<feature type="transmembrane region" description="Helical" evidence="9">
    <location>
        <begin position="376"/>
        <end position="395"/>
    </location>
</feature>
<dbReference type="EMBL" id="KK088434">
    <property type="protein sequence ID" value="EYE92896.1"/>
    <property type="molecule type" value="Genomic_DNA"/>
</dbReference>
<comment type="similarity">
    <text evidence="2 7">Belongs to the major facilitator superfamily. Sugar transporter (TC 2.A.1.1) family.</text>
</comment>